<gene>
    <name evidence="1" type="ORF">UFOVP1483_49</name>
</gene>
<proteinExistence type="predicted"/>
<reference evidence="1" key="1">
    <citation type="submission" date="2020-05" db="EMBL/GenBank/DDBJ databases">
        <authorList>
            <person name="Chiriac C."/>
            <person name="Salcher M."/>
            <person name="Ghai R."/>
            <person name="Kavagutti S V."/>
        </authorList>
    </citation>
    <scope>NUCLEOTIDE SEQUENCE</scope>
</reference>
<organism evidence="1">
    <name type="scientific">uncultured Caudovirales phage</name>
    <dbReference type="NCBI Taxonomy" id="2100421"/>
    <lineage>
        <taxon>Viruses</taxon>
        <taxon>Duplodnaviria</taxon>
        <taxon>Heunggongvirae</taxon>
        <taxon>Uroviricota</taxon>
        <taxon>Caudoviricetes</taxon>
        <taxon>Peduoviridae</taxon>
        <taxon>Maltschvirus</taxon>
        <taxon>Maltschvirus maltsch</taxon>
    </lineage>
</organism>
<name>A0A6J5SNY6_9CAUD</name>
<protein>
    <submittedName>
        <fullName evidence="1">Uncharacterized protein</fullName>
    </submittedName>
</protein>
<dbReference type="EMBL" id="LR797431">
    <property type="protein sequence ID" value="CAB4215742.1"/>
    <property type="molecule type" value="Genomic_DNA"/>
</dbReference>
<accession>A0A6J5SNY6</accession>
<sequence>MKNIHTITGRVEDTSARTYAKKDNSIGYNYDILIKVDEDTQYPYELKLSTSKEEHVKQVTIGLVYVFDFKARSNKGTTGYFTNCNILNIHD</sequence>
<evidence type="ECO:0000313" key="1">
    <source>
        <dbReference type="EMBL" id="CAB4215742.1"/>
    </source>
</evidence>